<accession>A0A0C6F9X9</accession>
<dbReference type="EMBL" id="AP014704">
    <property type="protein sequence ID" value="BAQ43592.1"/>
    <property type="molecule type" value="Genomic_DNA"/>
</dbReference>
<sequence length="382" mass="40017">MTGNGAAAPRPAAAHEALLALFEDRGYARVEPPVLQPVEPFLELSGEDIRRRIFITQDGAGAELCLRPEYTIPVGRHHRAVADGQAADYSYLGPVFRLRAAEPDEFHQAGIESIGRTDVPAADAEILGLALDGLDRLGRGEGQVRLGDMGLITALLDALNVQPAAKRRTLRAVAAGRSLDAVAAPVAVDAAHAGLLSAIQGQDPQGVRAFVEDVLAIAGISRVGGRTAGEIAERFLAKAAAHAEGGAGLGARAREVLDAYLALTGDPDAAASAARDLARRAGLDDPRLEAALALFEERNGFIAARGLPLERFVFTGSFARNLDYYTGFIFEVADGEGGESAAGIKPLVGGGRYDGLLQHLGSTYALPAVGCSFWLERLGGER</sequence>
<dbReference type="PATRIC" id="fig|270351.10.peg.78"/>
<feature type="domain" description="Aminoacyl-transfer RNA synthetases class-II family profile" evidence="5">
    <location>
        <begin position="21"/>
        <end position="382"/>
    </location>
</feature>
<evidence type="ECO:0000313" key="6">
    <source>
        <dbReference type="EMBL" id="BAQ43592.1"/>
    </source>
</evidence>
<dbReference type="Gene3D" id="3.30.930.10">
    <property type="entry name" value="Bira Bifunctional Protein, Domain 2"/>
    <property type="match status" value="1"/>
</dbReference>
<dbReference type="OrthoDB" id="9797914at2"/>
<dbReference type="GO" id="GO:0004821">
    <property type="term" value="F:histidine-tRNA ligase activity"/>
    <property type="evidence" value="ECO:0007669"/>
    <property type="project" value="TreeGrafter"/>
</dbReference>
<dbReference type="PANTHER" id="PTHR43707">
    <property type="entry name" value="HISTIDYL-TRNA SYNTHETASE"/>
    <property type="match status" value="1"/>
</dbReference>
<feature type="binding site" evidence="4">
    <location>
        <begin position="69"/>
        <end position="71"/>
    </location>
    <ligand>
        <name>L-histidine</name>
        <dbReference type="ChEBI" id="CHEBI:57595"/>
    </ligand>
</feature>
<evidence type="ECO:0000256" key="1">
    <source>
        <dbReference type="ARBA" id="ARBA00011738"/>
    </source>
</evidence>
<feature type="binding site" evidence="4">
    <location>
        <position position="97"/>
    </location>
    <ligand>
        <name>L-histidine</name>
        <dbReference type="ChEBI" id="CHEBI:57595"/>
    </ligand>
</feature>
<dbReference type="SUPFAM" id="SSF55681">
    <property type="entry name" value="Class II aaRS and biotin synthetases"/>
    <property type="match status" value="1"/>
</dbReference>
<dbReference type="AlphaFoldDB" id="A0A0C6F9X9"/>
<dbReference type="PIRSF" id="PIRSF001549">
    <property type="entry name" value="His-tRNA_synth"/>
    <property type="match status" value="1"/>
</dbReference>
<protein>
    <recommendedName>
        <fullName evidence="2">Histidine--tRNA ligase</fullName>
    </recommendedName>
</protein>
<feature type="binding site" evidence="4">
    <location>
        <position position="112"/>
    </location>
    <ligand>
        <name>L-histidine</name>
        <dbReference type="ChEBI" id="CHEBI:57595"/>
    </ligand>
</feature>
<dbReference type="Pfam" id="PF13393">
    <property type="entry name" value="tRNA-synt_His"/>
    <property type="match status" value="2"/>
</dbReference>
<feature type="binding site" evidence="4">
    <location>
        <position position="108"/>
    </location>
    <ligand>
        <name>L-histidine</name>
        <dbReference type="ChEBI" id="CHEBI:57595"/>
    </ligand>
</feature>
<dbReference type="PROSITE" id="PS50862">
    <property type="entry name" value="AA_TRNA_LIGASE_II"/>
    <property type="match status" value="1"/>
</dbReference>
<dbReference type="KEGG" id="maqu:Maq22A_c00410"/>
<evidence type="ECO:0000256" key="4">
    <source>
        <dbReference type="PIRSR" id="PIRSR001549-1"/>
    </source>
</evidence>
<dbReference type="NCBIfam" id="NF008950">
    <property type="entry name" value="PRK12295.1-3"/>
    <property type="match status" value="1"/>
</dbReference>
<evidence type="ECO:0000256" key="2">
    <source>
        <dbReference type="ARBA" id="ARBA00017399"/>
    </source>
</evidence>
<dbReference type="PANTHER" id="PTHR43707:SF1">
    <property type="entry name" value="HISTIDINE--TRNA LIGASE, MITOCHONDRIAL-RELATED"/>
    <property type="match status" value="1"/>
</dbReference>
<reference evidence="7" key="2">
    <citation type="submission" date="2015-01" db="EMBL/GenBank/DDBJ databases">
        <title>Complete genome sequence of Methylobacterium aquaticum strain 22A.</title>
        <authorList>
            <person name="Tani A."/>
            <person name="Ogura Y."/>
            <person name="Hayashi T."/>
        </authorList>
    </citation>
    <scope>NUCLEOTIDE SEQUENCE [LARGE SCALE GENOMIC DNA]</scope>
    <source>
        <strain evidence="7">MA-22A</strain>
    </source>
</reference>
<reference evidence="6 7" key="1">
    <citation type="journal article" date="2015" name="Genome Announc.">
        <title>Complete Genome Sequence of Methylobacterium aquaticum Strain 22A, Isolated from Racomitrium japonicum Moss.</title>
        <authorList>
            <person name="Tani A."/>
            <person name="Ogura Y."/>
            <person name="Hayashi T."/>
            <person name="Kimbara K."/>
        </authorList>
    </citation>
    <scope>NUCLEOTIDE SEQUENCE [LARGE SCALE GENOMIC DNA]</scope>
    <source>
        <strain evidence="6 7">MA-22A</strain>
    </source>
</reference>
<name>A0A0C6F9X9_9HYPH</name>
<dbReference type="STRING" id="270351.Maq22A_c00410"/>
<dbReference type="NCBIfam" id="NF008953">
    <property type="entry name" value="PRK12295.1-6"/>
    <property type="match status" value="1"/>
</dbReference>
<dbReference type="InterPro" id="IPR041715">
    <property type="entry name" value="HisRS-like_core"/>
</dbReference>
<evidence type="ECO:0000259" key="5">
    <source>
        <dbReference type="PROSITE" id="PS50862"/>
    </source>
</evidence>
<dbReference type="InterPro" id="IPR045864">
    <property type="entry name" value="aa-tRNA-synth_II/BPL/LPL"/>
</dbReference>
<proteinExistence type="predicted"/>
<evidence type="ECO:0000313" key="7">
    <source>
        <dbReference type="Proteomes" id="UP000061432"/>
    </source>
</evidence>
<dbReference type="GO" id="GO:0005737">
    <property type="term" value="C:cytoplasm"/>
    <property type="evidence" value="ECO:0007669"/>
    <property type="project" value="InterPro"/>
</dbReference>
<keyword evidence="6" id="KW-0328">Glycosyltransferase</keyword>
<dbReference type="GO" id="GO:0006427">
    <property type="term" value="P:histidyl-tRNA aminoacylation"/>
    <property type="evidence" value="ECO:0007669"/>
    <property type="project" value="TreeGrafter"/>
</dbReference>
<dbReference type="RefSeq" id="WP_060845250.1">
    <property type="nucleotide sequence ID" value="NZ_AP014704.1"/>
</dbReference>
<keyword evidence="6" id="KW-0808">Transferase</keyword>
<organism evidence="6 7">
    <name type="scientific">Methylobacterium aquaticum</name>
    <dbReference type="NCBI Taxonomy" id="270351"/>
    <lineage>
        <taxon>Bacteria</taxon>
        <taxon>Pseudomonadati</taxon>
        <taxon>Pseudomonadota</taxon>
        <taxon>Alphaproteobacteria</taxon>
        <taxon>Hyphomicrobiales</taxon>
        <taxon>Methylobacteriaceae</taxon>
        <taxon>Methylobacterium</taxon>
    </lineage>
</organism>
<evidence type="ECO:0000256" key="3">
    <source>
        <dbReference type="ARBA" id="ARBA00023102"/>
    </source>
</evidence>
<dbReference type="GO" id="GO:0016757">
    <property type="term" value="F:glycosyltransferase activity"/>
    <property type="evidence" value="ECO:0007669"/>
    <property type="project" value="UniProtKB-KW"/>
</dbReference>
<dbReference type="Proteomes" id="UP000061432">
    <property type="component" value="Chromosome"/>
</dbReference>
<dbReference type="InterPro" id="IPR006195">
    <property type="entry name" value="aa-tRNA-synth_II"/>
</dbReference>
<dbReference type="InterPro" id="IPR004516">
    <property type="entry name" value="HisRS/HisZ"/>
</dbReference>
<comment type="subunit">
    <text evidence="1">Homodimer.</text>
</comment>
<keyword evidence="3" id="KW-0028">Amino-acid biosynthesis</keyword>
<gene>
    <name evidence="6" type="primary">hisZ</name>
    <name evidence="6" type="ORF">Maq22A_c00410</name>
</gene>
<keyword evidence="3" id="KW-0368">Histidine biosynthesis</keyword>
<feature type="binding site" evidence="4">
    <location>
        <position position="320"/>
    </location>
    <ligand>
        <name>L-histidine</name>
        <dbReference type="ChEBI" id="CHEBI:57595"/>
    </ligand>
</feature>
<feature type="binding site" evidence="4">
    <location>
        <begin position="324"/>
        <end position="325"/>
    </location>
    <ligand>
        <name>L-histidine</name>
        <dbReference type="ChEBI" id="CHEBI:57595"/>
    </ligand>
</feature>
<dbReference type="GO" id="GO:0000105">
    <property type="term" value="P:L-histidine biosynthetic process"/>
    <property type="evidence" value="ECO:0007669"/>
    <property type="project" value="UniProtKB-KW"/>
</dbReference>